<keyword evidence="1" id="KW-0812">Transmembrane</keyword>
<proteinExistence type="predicted"/>
<dbReference type="Proteomes" id="UP000182573">
    <property type="component" value="Unassembled WGS sequence"/>
</dbReference>
<evidence type="ECO:0000313" key="3">
    <source>
        <dbReference type="Proteomes" id="UP000182573"/>
    </source>
</evidence>
<keyword evidence="1" id="KW-1133">Transmembrane helix</keyword>
<evidence type="ECO:0000313" key="2">
    <source>
        <dbReference type="EMBL" id="SDX16251.1"/>
    </source>
</evidence>
<dbReference type="STRING" id="28442.SAMN05443574_11658"/>
<feature type="transmembrane region" description="Helical" evidence="1">
    <location>
        <begin position="123"/>
        <end position="142"/>
    </location>
</feature>
<reference evidence="2 3" key="1">
    <citation type="submission" date="2016-10" db="EMBL/GenBank/DDBJ databases">
        <authorList>
            <person name="de Groot N.N."/>
        </authorList>
    </citation>
    <scope>NUCLEOTIDE SEQUENCE [LARGE SCALE GENOMIC DNA]</scope>
    <source>
        <strain evidence="2 3">DSM 3756</strain>
    </source>
</reference>
<sequence length="151" mass="16561">MHTLSRHAHTDCLTNAPLQNAQRCLHVLPIADSAVLEHTRLLERAGTADKHQRAVYTCMGDDSNVEEYLDPELDQQVSNAAATDREPVPGPFSLSQIVLGAHVFAAAGISLFIWPAFRNGNVPQVVTLLTLVCLLLVAGVYTRRVAKRREP</sequence>
<dbReference type="EMBL" id="FNOF01000016">
    <property type="protein sequence ID" value="SDX16251.1"/>
    <property type="molecule type" value="Genomic_DNA"/>
</dbReference>
<accession>A0A1H2ZFT1</accession>
<organism evidence="2 3">
    <name type="scientific">Haloarcula vallismortis</name>
    <name type="common">Halobacterium vallismortis</name>
    <dbReference type="NCBI Taxonomy" id="28442"/>
    <lineage>
        <taxon>Archaea</taxon>
        <taxon>Methanobacteriati</taxon>
        <taxon>Methanobacteriota</taxon>
        <taxon>Stenosarchaea group</taxon>
        <taxon>Halobacteria</taxon>
        <taxon>Halobacteriales</taxon>
        <taxon>Haloarculaceae</taxon>
        <taxon>Haloarcula</taxon>
    </lineage>
</organism>
<dbReference type="AlphaFoldDB" id="A0A1H2ZFT1"/>
<name>A0A1H2ZFT1_HALVA</name>
<keyword evidence="1" id="KW-0472">Membrane</keyword>
<protein>
    <submittedName>
        <fullName evidence="2">Uncharacterized protein</fullName>
    </submittedName>
</protein>
<gene>
    <name evidence="2" type="ORF">SAMN05443574_11658</name>
</gene>
<evidence type="ECO:0000256" key="1">
    <source>
        <dbReference type="SAM" id="Phobius"/>
    </source>
</evidence>
<feature type="transmembrane region" description="Helical" evidence="1">
    <location>
        <begin position="97"/>
        <end position="117"/>
    </location>
</feature>